<feature type="transmembrane region" description="Helical" evidence="1">
    <location>
        <begin position="128"/>
        <end position="148"/>
    </location>
</feature>
<dbReference type="Proteomes" id="UP000191518">
    <property type="component" value="Unassembled WGS sequence"/>
</dbReference>
<accession>A0A1V6S4F6</accession>
<gene>
    <name evidence="2" type="ORF">PENVUL_c008G09776</name>
</gene>
<feature type="transmembrane region" description="Helical" evidence="1">
    <location>
        <begin position="40"/>
        <end position="59"/>
    </location>
</feature>
<keyword evidence="3" id="KW-1185">Reference proteome</keyword>
<proteinExistence type="predicted"/>
<evidence type="ECO:0000313" key="3">
    <source>
        <dbReference type="Proteomes" id="UP000191518"/>
    </source>
</evidence>
<reference evidence="3" key="1">
    <citation type="journal article" date="2017" name="Nat. Microbiol.">
        <title>Global analysis of biosynthetic gene clusters reveals vast potential of secondary metabolite production in Penicillium species.</title>
        <authorList>
            <person name="Nielsen J.C."/>
            <person name="Grijseels S."/>
            <person name="Prigent S."/>
            <person name="Ji B."/>
            <person name="Dainat J."/>
            <person name="Nielsen K.F."/>
            <person name="Frisvad J.C."/>
            <person name="Workman M."/>
            <person name="Nielsen J."/>
        </authorList>
    </citation>
    <scope>NUCLEOTIDE SEQUENCE [LARGE SCALE GENOMIC DNA]</scope>
    <source>
        <strain evidence="3">IBT 29486</strain>
    </source>
</reference>
<sequence>MYTVRTAHDDSEPTVATPLIQHQIHGISQQKWREISDTRALVICAIFICIVDFASYMQLAPTNQLLELFVCRSYYSSVRPGMIPQDGSDLGEACKIYEIQSEVAIWKGWLGLAQAAPGTLAQYSGRKLVVALGLTGEIIGAIWIWVACRYLERLSL</sequence>
<dbReference type="EMBL" id="MDYP01000008">
    <property type="protein sequence ID" value="OQE08935.1"/>
    <property type="molecule type" value="Genomic_DNA"/>
</dbReference>
<name>A0A1V6S4F6_9EURO</name>
<organism evidence="2 3">
    <name type="scientific">Penicillium vulpinum</name>
    <dbReference type="NCBI Taxonomy" id="29845"/>
    <lineage>
        <taxon>Eukaryota</taxon>
        <taxon>Fungi</taxon>
        <taxon>Dikarya</taxon>
        <taxon>Ascomycota</taxon>
        <taxon>Pezizomycotina</taxon>
        <taxon>Eurotiomycetes</taxon>
        <taxon>Eurotiomycetidae</taxon>
        <taxon>Eurotiales</taxon>
        <taxon>Aspergillaceae</taxon>
        <taxon>Penicillium</taxon>
    </lineage>
</organism>
<evidence type="ECO:0000256" key="1">
    <source>
        <dbReference type="SAM" id="Phobius"/>
    </source>
</evidence>
<dbReference type="AlphaFoldDB" id="A0A1V6S4F6"/>
<keyword evidence="1" id="KW-0472">Membrane</keyword>
<keyword evidence="1" id="KW-1133">Transmembrane helix</keyword>
<evidence type="ECO:0000313" key="2">
    <source>
        <dbReference type="EMBL" id="OQE08935.1"/>
    </source>
</evidence>
<protein>
    <submittedName>
        <fullName evidence="2">Uncharacterized protein</fullName>
    </submittedName>
</protein>
<keyword evidence="1" id="KW-0812">Transmembrane</keyword>
<comment type="caution">
    <text evidence="2">The sequence shown here is derived from an EMBL/GenBank/DDBJ whole genome shotgun (WGS) entry which is preliminary data.</text>
</comment>